<proteinExistence type="predicted"/>
<dbReference type="Proteomes" id="UP001152888">
    <property type="component" value="Unassembled WGS sequence"/>
</dbReference>
<keyword evidence="2" id="KW-1185">Reference proteome</keyword>
<reference evidence="1" key="1">
    <citation type="submission" date="2022-03" db="EMBL/GenBank/DDBJ databases">
        <authorList>
            <person name="Sayadi A."/>
        </authorList>
    </citation>
    <scope>NUCLEOTIDE SEQUENCE</scope>
</reference>
<name>A0A9P0P7K7_ACAOB</name>
<protein>
    <submittedName>
        <fullName evidence="1">Uncharacterized protein</fullName>
    </submittedName>
</protein>
<dbReference type="EMBL" id="CAKOFQ010006753">
    <property type="protein sequence ID" value="CAH1968531.1"/>
    <property type="molecule type" value="Genomic_DNA"/>
</dbReference>
<evidence type="ECO:0000313" key="2">
    <source>
        <dbReference type="Proteomes" id="UP001152888"/>
    </source>
</evidence>
<evidence type="ECO:0000313" key="1">
    <source>
        <dbReference type="EMBL" id="CAH1968531.1"/>
    </source>
</evidence>
<organism evidence="1 2">
    <name type="scientific">Acanthoscelides obtectus</name>
    <name type="common">Bean weevil</name>
    <name type="synonym">Bruchus obtectus</name>
    <dbReference type="NCBI Taxonomy" id="200917"/>
    <lineage>
        <taxon>Eukaryota</taxon>
        <taxon>Metazoa</taxon>
        <taxon>Ecdysozoa</taxon>
        <taxon>Arthropoda</taxon>
        <taxon>Hexapoda</taxon>
        <taxon>Insecta</taxon>
        <taxon>Pterygota</taxon>
        <taxon>Neoptera</taxon>
        <taxon>Endopterygota</taxon>
        <taxon>Coleoptera</taxon>
        <taxon>Polyphaga</taxon>
        <taxon>Cucujiformia</taxon>
        <taxon>Chrysomeloidea</taxon>
        <taxon>Chrysomelidae</taxon>
        <taxon>Bruchinae</taxon>
        <taxon>Bruchini</taxon>
        <taxon>Acanthoscelides</taxon>
    </lineage>
</organism>
<accession>A0A9P0P7K7</accession>
<sequence>MVQHVPKQIRKFLAAF</sequence>
<gene>
    <name evidence="1" type="ORF">ACAOBT_LOCUS7912</name>
</gene>
<dbReference type="AlphaFoldDB" id="A0A9P0P7K7"/>
<comment type="caution">
    <text evidence="1">The sequence shown here is derived from an EMBL/GenBank/DDBJ whole genome shotgun (WGS) entry which is preliminary data.</text>
</comment>